<sequence>MEVGILTFSRVHNYGAILQCYALYESLKNLGHNVKIIEYKQPFLEASSRPFIFKAFINKLTHPRSFLRYIKQYKSRVISEKQYNTFKSLYLDCTKPCDSKHIPPNFDLYIIGSDQVWGTNCTNGIDKVYLGFFKRKSNSKLASYAISSNLESINILGASLIQNSLANFNHLSFRESIISEKLSTFTKKRIDTHLDPTLIVDKETWMKISNNKYAHRRYVLIYEARLYNNDRNYLKRIANDYAKQYDYEVLDPLSCKCSPSDFVSLFKYAHHIITTSFHGTVFGLIFNKPMSVFCLNDGHDSRYVNLLNSIGASDFLNNIGEPIKVSNVNYEIVNKKLEELKNNSIEYLKSL</sequence>
<evidence type="ECO:0000313" key="5">
    <source>
        <dbReference type="Proteomes" id="UP000462015"/>
    </source>
</evidence>
<dbReference type="EMBL" id="WCXA01000010">
    <property type="protein sequence ID" value="KAB3863950.1"/>
    <property type="molecule type" value="Genomic_DNA"/>
</dbReference>
<dbReference type="RefSeq" id="WP_057099087.1">
    <property type="nucleotide sequence ID" value="NZ_JABDSF010000093.1"/>
</dbReference>
<proteinExistence type="predicted"/>
<gene>
    <name evidence="2" type="ORF">GAS37_06405</name>
    <name evidence="3" type="ORF">GAY12_15955</name>
    <name evidence="4" type="ORF">KTG10_04630</name>
</gene>
<evidence type="ECO:0000313" key="2">
    <source>
        <dbReference type="EMBL" id="KAB3863950.1"/>
    </source>
</evidence>
<dbReference type="AlphaFoldDB" id="A0A396BJ66"/>
<keyword evidence="3" id="KW-0808">Transferase</keyword>
<dbReference type="Proteomes" id="UP000736888">
    <property type="component" value="Unassembled WGS sequence"/>
</dbReference>
<evidence type="ECO:0000313" key="6">
    <source>
        <dbReference type="Proteomes" id="UP000470332"/>
    </source>
</evidence>
<reference evidence="5 6" key="1">
    <citation type="journal article" date="2019" name="Nat. Med.">
        <title>A library of human gut bacterial isolates paired with longitudinal multiomics data enables mechanistic microbiome research.</title>
        <authorList>
            <person name="Poyet M."/>
            <person name="Groussin M."/>
            <person name="Gibbons S.M."/>
            <person name="Avila-Pacheco J."/>
            <person name="Jiang X."/>
            <person name="Kearney S.M."/>
            <person name="Perrotta A.R."/>
            <person name="Berdy B."/>
            <person name="Zhao S."/>
            <person name="Lieberman T.D."/>
            <person name="Swanson P.K."/>
            <person name="Smith M."/>
            <person name="Roesemann S."/>
            <person name="Alexander J.E."/>
            <person name="Rich S.A."/>
            <person name="Livny J."/>
            <person name="Vlamakis H."/>
            <person name="Clish C."/>
            <person name="Bullock K."/>
            <person name="Deik A."/>
            <person name="Scott J."/>
            <person name="Pierce K.A."/>
            <person name="Xavier R.J."/>
            <person name="Alm E.J."/>
        </authorList>
    </citation>
    <scope>NUCLEOTIDE SEQUENCE [LARGE SCALE GENOMIC DNA]</scope>
    <source>
        <strain evidence="2 6">BIOML-A9</strain>
        <strain evidence="3 5">BIOML-A98</strain>
    </source>
</reference>
<dbReference type="Proteomes" id="UP000462015">
    <property type="component" value="Unassembled WGS sequence"/>
</dbReference>
<evidence type="ECO:0000313" key="4">
    <source>
        <dbReference type="EMBL" id="MBU9138043.1"/>
    </source>
</evidence>
<dbReference type="EMBL" id="JAHPYS010000006">
    <property type="protein sequence ID" value="MBU9138043.1"/>
    <property type="molecule type" value="Genomic_DNA"/>
</dbReference>
<protein>
    <submittedName>
        <fullName evidence="3">Polysaccharide pyruvyl transferase family protein</fullName>
    </submittedName>
</protein>
<accession>A0A396BJ66</accession>
<feature type="domain" description="Polysaccharide pyruvyl transferase" evidence="1">
    <location>
        <begin position="13"/>
        <end position="290"/>
    </location>
</feature>
<dbReference type="InterPro" id="IPR007345">
    <property type="entry name" value="Polysacch_pyruvyl_Trfase"/>
</dbReference>
<reference evidence="4" key="2">
    <citation type="submission" date="2021-06" db="EMBL/GenBank/DDBJ databases">
        <title>Collection of gut derived symbiotic bacterial strains cultured from healthy donors.</title>
        <authorList>
            <person name="Lin H."/>
            <person name="Littmann E."/>
            <person name="Pamer E.G."/>
        </authorList>
    </citation>
    <scope>NUCLEOTIDE SEQUENCE</scope>
    <source>
        <strain evidence="4">MSK.6.33</strain>
    </source>
</reference>
<dbReference type="GO" id="GO:0016740">
    <property type="term" value="F:transferase activity"/>
    <property type="evidence" value="ECO:0007669"/>
    <property type="project" value="UniProtKB-KW"/>
</dbReference>
<dbReference type="Pfam" id="PF04230">
    <property type="entry name" value="PS_pyruv_trans"/>
    <property type="match status" value="1"/>
</dbReference>
<evidence type="ECO:0000313" key="3">
    <source>
        <dbReference type="EMBL" id="KAB6632783.1"/>
    </source>
</evidence>
<dbReference type="EMBL" id="WDAL01000033">
    <property type="protein sequence ID" value="KAB6632783.1"/>
    <property type="molecule type" value="Genomic_DNA"/>
</dbReference>
<comment type="caution">
    <text evidence="3">The sequence shown here is derived from an EMBL/GenBank/DDBJ whole genome shotgun (WGS) entry which is preliminary data.</text>
</comment>
<evidence type="ECO:0000259" key="1">
    <source>
        <dbReference type="Pfam" id="PF04230"/>
    </source>
</evidence>
<name>A0A396BJ66_PHOVU</name>
<dbReference type="Proteomes" id="UP000470332">
    <property type="component" value="Unassembled WGS sequence"/>
</dbReference>
<organism evidence="3 5">
    <name type="scientific">Phocaeicola vulgatus</name>
    <name type="common">Bacteroides vulgatus</name>
    <dbReference type="NCBI Taxonomy" id="821"/>
    <lineage>
        <taxon>Bacteria</taxon>
        <taxon>Pseudomonadati</taxon>
        <taxon>Bacteroidota</taxon>
        <taxon>Bacteroidia</taxon>
        <taxon>Bacteroidales</taxon>
        <taxon>Bacteroidaceae</taxon>
        <taxon>Phocaeicola</taxon>
    </lineage>
</organism>